<dbReference type="GO" id="GO:0004252">
    <property type="term" value="F:serine-type endopeptidase activity"/>
    <property type="evidence" value="ECO:0007669"/>
    <property type="project" value="TreeGrafter"/>
</dbReference>
<organism evidence="3 4">
    <name type="scientific">Arenicella xantha</name>
    <dbReference type="NCBI Taxonomy" id="644221"/>
    <lineage>
        <taxon>Bacteria</taxon>
        <taxon>Pseudomonadati</taxon>
        <taxon>Pseudomonadota</taxon>
        <taxon>Gammaproteobacteria</taxon>
        <taxon>Arenicellales</taxon>
        <taxon>Arenicellaceae</taxon>
        <taxon>Arenicella</taxon>
    </lineage>
</organism>
<protein>
    <submittedName>
        <fullName evidence="3">Dipeptidyl aminopeptidase/acylaminoacyl peptidase</fullName>
    </submittedName>
</protein>
<evidence type="ECO:0000259" key="2">
    <source>
        <dbReference type="Pfam" id="PF00326"/>
    </source>
</evidence>
<keyword evidence="3" id="KW-0645">Protease</keyword>
<dbReference type="AlphaFoldDB" id="A0A395JMY6"/>
<dbReference type="RefSeq" id="WP_113953967.1">
    <property type="nucleotide sequence ID" value="NZ_QNRT01000002.1"/>
</dbReference>
<dbReference type="EMBL" id="QNRT01000002">
    <property type="protein sequence ID" value="RBP51177.1"/>
    <property type="molecule type" value="Genomic_DNA"/>
</dbReference>
<dbReference type="PANTHER" id="PTHR42776:SF27">
    <property type="entry name" value="DIPEPTIDYL PEPTIDASE FAMILY MEMBER 6"/>
    <property type="match status" value="1"/>
</dbReference>
<feature type="domain" description="Peptidase S9 prolyl oligopeptidase catalytic" evidence="2">
    <location>
        <begin position="446"/>
        <end position="650"/>
    </location>
</feature>
<comment type="caution">
    <text evidence="3">The sequence shown here is derived from an EMBL/GenBank/DDBJ whole genome shotgun (WGS) entry which is preliminary data.</text>
</comment>
<sequence length="652" mass="74493">MDYLIVRLRCRAFVVALGIFLLASFNSISQAEQALTAETFARLPDVSKVSLSPDGAQAVSLLRFETDEKKGVVLHWVNLVTGDKKAILSTNNERFVIRWIEWANNDTLLLSTAYPTKVYGTPVTGTRLLRIDIKTAEVTSAIPTSLFDRLDYVPTRQDQIIDFLPDSPDEFIVALRTSDQVATEVYRVNHRTKKVKRVHRRRAQTMGWITDRQHALRVAEVQDDTRMEYSYRTSKKKRWQPLFEFNVFSEDERRPLGFDYDPNILFYSARHNGFDAVFKMDLRNTEQAPTLVYSQGDRDISGSLIYSEKAQRVVGLKHATQAGYIFWEPEYEGIQKSINRALPSSTNEIVDFSRDERKLLVLASSDQDAGTYFYWDRDKGTMQRIASNYESLDPERMAVKQSIQYQARDGLTISGYLTKPRLESAKPLPTIIFPHGGPISYDGKGFDYWTQYFASQGYAVLQMNFRGSYGYGYDFMTSGLQDWGGKMQTDVEDGTRWMIEQGVADPKRICIVGASYGGYVALMEATNDTDLYQCAVSFAGVTDLRHLVNSSRHYTNYDIVKQQVGSERNKLDASSPVNRTNNISIPVMLAHGTKDLRVPFAQAKRMRKSMEKAGKDLVYLELEGGSHYLSNEEHRLEFFKQMDTFLRQHLSL</sequence>
<name>A0A395JMY6_9GAMM</name>
<dbReference type="InterPro" id="IPR029058">
    <property type="entry name" value="AB_hydrolase_fold"/>
</dbReference>
<dbReference type="InParanoid" id="A0A395JMY6"/>
<dbReference type="Gene3D" id="3.40.50.1820">
    <property type="entry name" value="alpha/beta hydrolase"/>
    <property type="match status" value="1"/>
</dbReference>
<accession>A0A395JMY6</accession>
<dbReference type="SUPFAM" id="SSF82171">
    <property type="entry name" value="DPP6 N-terminal domain-like"/>
    <property type="match status" value="1"/>
</dbReference>
<dbReference type="PANTHER" id="PTHR42776">
    <property type="entry name" value="SERINE PEPTIDASE S9 FAMILY MEMBER"/>
    <property type="match status" value="1"/>
</dbReference>
<dbReference type="SUPFAM" id="SSF53474">
    <property type="entry name" value="alpha/beta-Hydrolases"/>
    <property type="match status" value="1"/>
</dbReference>
<evidence type="ECO:0000256" key="1">
    <source>
        <dbReference type="ARBA" id="ARBA00022801"/>
    </source>
</evidence>
<dbReference type="Pfam" id="PF00326">
    <property type="entry name" value="Peptidase_S9"/>
    <property type="match status" value="1"/>
</dbReference>
<keyword evidence="1" id="KW-0378">Hydrolase</keyword>
<evidence type="ECO:0000313" key="4">
    <source>
        <dbReference type="Proteomes" id="UP000253083"/>
    </source>
</evidence>
<reference evidence="3 4" key="1">
    <citation type="submission" date="2018-06" db="EMBL/GenBank/DDBJ databases">
        <title>Genomic Encyclopedia of Type Strains, Phase IV (KMG-IV): sequencing the most valuable type-strain genomes for metagenomic binning, comparative biology and taxonomic classification.</title>
        <authorList>
            <person name="Goeker M."/>
        </authorList>
    </citation>
    <scope>NUCLEOTIDE SEQUENCE [LARGE SCALE GENOMIC DNA]</scope>
    <source>
        <strain evidence="3 4">DSM 24032</strain>
    </source>
</reference>
<dbReference type="InterPro" id="IPR001375">
    <property type="entry name" value="Peptidase_S9_cat"/>
</dbReference>
<keyword evidence="4" id="KW-1185">Reference proteome</keyword>
<gene>
    <name evidence="3" type="ORF">DFR28_102596</name>
</gene>
<dbReference type="Proteomes" id="UP000253083">
    <property type="component" value="Unassembled WGS sequence"/>
</dbReference>
<dbReference type="GO" id="GO:0004177">
    <property type="term" value="F:aminopeptidase activity"/>
    <property type="evidence" value="ECO:0007669"/>
    <property type="project" value="UniProtKB-KW"/>
</dbReference>
<keyword evidence="3" id="KW-0031">Aminopeptidase</keyword>
<dbReference type="OrthoDB" id="4269629at2"/>
<proteinExistence type="predicted"/>
<evidence type="ECO:0000313" key="3">
    <source>
        <dbReference type="EMBL" id="RBP51177.1"/>
    </source>
</evidence>
<dbReference type="GO" id="GO:0006508">
    <property type="term" value="P:proteolysis"/>
    <property type="evidence" value="ECO:0007669"/>
    <property type="project" value="InterPro"/>
</dbReference>